<dbReference type="Proteomes" id="UP000029738">
    <property type="component" value="Unassembled WGS sequence"/>
</dbReference>
<protein>
    <submittedName>
        <fullName evidence="1">Uncharacterized protein</fullName>
    </submittedName>
</protein>
<reference evidence="1" key="1">
    <citation type="journal article" date="2015" name="Genome Announc.">
        <title>Draft Genome Sequence of Tolypothrix boutellei Strain VB521301.</title>
        <authorList>
            <person name="Chandrababunaidu M.M."/>
            <person name="Singh D."/>
            <person name="Sen D."/>
            <person name="Bhan S."/>
            <person name="Das S."/>
            <person name="Gupta A."/>
            <person name="Adhikary S.P."/>
            <person name="Tripathy S."/>
        </authorList>
    </citation>
    <scope>NUCLEOTIDE SEQUENCE</scope>
    <source>
        <strain evidence="1">VB521301</strain>
    </source>
</reference>
<organism evidence="1 2">
    <name type="scientific">Tolypothrix bouteillei VB521301</name>
    <dbReference type="NCBI Taxonomy" id="1479485"/>
    <lineage>
        <taxon>Bacteria</taxon>
        <taxon>Bacillati</taxon>
        <taxon>Cyanobacteriota</taxon>
        <taxon>Cyanophyceae</taxon>
        <taxon>Nostocales</taxon>
        <taxon>Tolypothrichaceae</taxon>
        <taxon>Tolypothrix</taxon>
    </lineage>
</organism>
<dbReference type="AlphaFoldDB" id="A0A8S9T3M7"/>
<reference evidence="1" key="2">
    <citation type="submission" date="2019-11" db="EMBL/GenBank/DDBJ databases">
        <title>Improved Assembly of Tolypothrix boutellei genome.</title>
        <authorList>
            <person name="Sarangi A.N."/>
            <person name="Mukherjee M."/>
            <person name="Ghosh S."/>
            <person name="Singh D."/>
            <person name="Das A."/>
            <person name="Kant S."/>
            <person name="Prusty A."/>
            <person name="Tripathy S."/>
        </authorList>
    </citation>
    <scope>NUCLEOTIDE SEQUENCE</scope>
    <source>
        <strain evidence="1">VB521301</strain>
    </source>
</reference>
<accession>A0A8S9T3M7</accession>
<dbReference type="EMBL" id="JHEG04000001">
    <property type="protein sequence ID" value="KAF3886678.1"/>
    <property type="molecule type" value="Genomic_DNA"/>
</dbReference>
<comment type="caution">
    <text evidence="1">The sequence shown here is derived from an EMBL/GenBank/DDBJ whole genome shotgun (WGS) entry which is preliminary data.</text>
</comment>
<evidence type="ECO:0000313" key="1">
    <source>
        <dbReference type="EMBL" id="KAF3886678.1"/>
    </source>
</evidence>
<gene>
    <name evidence="1" type="ORF">DA73_0400015230</name>
</gene>
<proteinExistence type="predicted"/>
<sequence>MKTRNHQNFSSAMLSRKSAQKAIALVFLFNLPGGVTLSSEACLQISPLGNYKVFALVPAPQGFPEGIAVENNTVYVCASAIAINFLHTQSFI</sequence>
<evidence type="ECO:0000313" key="2">
    <source>
        <dbReference type="Proteomes" id="UP000029738"/>
    </source>
</evidence>
<name>A0A8S9T3M7_9CYAN</name>
<keyword evidence="2" id="KW-1185">Reference proteome</keyword>